<dbReference type="Pfam" id="PF00250">
    <property type="entry name" value="Forkhead"/>
    <property type="match status" value="1"/>
</dbReference>
<dbReference type="SUPFAM" id="SSF46785">
    <property type="entry name" value="Winged helix' DNA-binding domain"/>
    <property type="match status" value="1"/>
</dbReference>
<evidence type="ECO:0000256" key="4">
    <source>
        <dbReference type="ARBA" id="ARBA00023242"/>
    </source>
</evidence>
<dbReference type="Proteomes" id="UP000297245">
    <property type="component" value="Unassembled WGS sequence"/>
</dbReference>
<evidence type="ECO:0000256" key="5">
    <source>
        <dbReference type="PROSITE-ProRule" id="PRU00089"/>
    </source>
</evidence>
<keyword evidence="6" id="KW-0175">Coiled coil</keyword>
<dbReference type="InterPro" id="IPR036390">
    <property type="entry name" value="WH_DNA-bd_sf"/>
</dbReference>
<dbReference type="GO" id="GO:0000981">
    <property type="term" value="F:DNA-binding transcription factor activity, RNA polymerase II-specific"/>
    <property type="evidence" value="ECO:0007669"/>
    <property type="project" value="TreeGrafter"/>
</dbReference>
<dbReference type="PRINTS" id="PR00053">
    <property type="entry name" value="FORKHEAD"/>
</dbReference>
<keyword evidence="2 5" id="KW-0238">DNA-binding</keyword>
<feature type="compositionally biased region" description="Low complexity" evidence="7">
    <location>
        <begin position="183"/>
        <end position="206"/>
    </location>
</feature>
<dbReference type="EMBL" id="ML179037">
    <property type="protein sequence ID" value="THV07450.1"/>
    <property type="molecule type" value="Genomic_DNA"/>
</dbReference>
<evidence type="ECO:0000259" key="8">
    <source>
        <dbReference type="PROSITE" id="PS50039"/>
    </source>
</evidence>
<feature type="compositionally biased region" description="Basic residues" evidence="7">
    <location>
        <begin position="126"/>
        <end position="136"/>
    </location>
</feature>
<dbReference type="InterPro" id="IPR045912">
    <property type="entry name" value="FOXJ2/3-like"/>
</dbReference>
<reference evidence="9 10" key="1">
    <citation type="journal article" date="2019" name="Nat. Ecol. Evol.">
        <title>Megaphylogeny resolves global patterns of mushroom evolution.</title>
        <authorList>
            <person name="Varga T."/>
            <person name="Krizsan K."/>
            <person name="Foldi C."/>
            <person name="Dima B."/>
            <person name="Sanchez-Garcia M."/>
            <person name="Sanchez-Ramirez S."/>
            <person name="Szollosi G.J."/>
            <person name="Szarkandi J.G."/>
            <person name="Papp V."/>
            <person name="Albert L."/>
            <person name="Andreopoulos W."/>
            <person name="Angelini C."/>
            <person name="Antonin V."/>
            <person name="Barry K.W."/>
            <person name="Bougher N.L."/>
            <person name="Buchanan P."/>
            <person name="Buyck B."/>
            <person name="Bense V."/>
            <person name="Catcheside P."/>
            <person name="Chovatia M."/>
            <person name="Cooper J."/>
            <person name="Damon W."/>
            <person name="Desjardin D."/>
            <person name="Finy P."/>
            <person name="Geml J."/>
            <person name="Haridas S."/>
            <person name="Hughes K."/>
            <person name="Justo A."/>
            <person name="Karasinski D."/>
            <person name="Kautmanova I."/>
            <person name="Kiss B."/>
            <person name="Kocsube S."/>
            <person name="Kotiranta H."/>
            <person name="LaButti K.M."/>
            <person name="Lechner B.E."/>
            <person name="Liimatainen K."/>
            <person name="Lipzen A."/>
            <person name="Lukacs Z."/>
            <person name="Mihaltcheva S."/>
            <person name="Morgado L.N."/>
            <person name="Niskanen T."/>
            <person name="Noordeloos M.E."/>
            <person name="Ohm R.A."/>
            <person name="Ortiz-Santana B."/>
            <person name="Ovrebo C."/>
            <person name="Racz N."/>
            <person name="Riley R."/>
            <person name="Savchenko A."/>
            <person name="Shiryaev A."/>
            <person name="Soop K."/>
            <person name="Spirin V."/>
            <person name="Szebenyi C."/>
            <person name="Tomsovsky M."/>
            <person name="Tulloss R.E."/>
            <person name="Uehling J."/>
            <person name="Grigoriev I.V."/>
            <person name="Vagvolgyi C."/>
            <person name="Papp T."/>
            <person name="Martin F.M."/>
            <person name="Miettinen O."/>
            <person name="Hibbett D.S."/>
            <person name="Nagy L.G."/>
        </authorList>
    </citation>
    <scope>NUCLEOTIDE SEQUENCE [LARGE SCALE GENOMIC DNA]</scope>
    <source>
        <strain evidence="9 10">CBS 962.96</strain>
    </source>
</reference>
<name>A0A4S8MVW6_DENBC</name>
<keyword evidence="4 5" id="KW-0539">Nucleus</keyword>
<organism evidence="9 10">
    <name type="scientific">Dendrothele bispora (strain CBS 962.96)</name>
    <dbReference type="NCBI Taxonomy" id="1314807"/>
    <lineage>
        <taxon>Eukaryota</taxon>
        <taxon>Fungi</taxon>
        <taxon>Dikarya</taxon>
        <taxon>Basidiomycota</taxon>
        <taxon>Agaricomycotina</taxon>
        <taxon>Agaricomycetes</taxon>
        <taxon>Agaricomycetidae</taxon>
        <taxon>Agaricales</taxon>
        <taxon>Agaricales incertae sedis</taxon>
        <taxon>Dendrothele</taxon>
    </lineage>
</organism>
<dbReference type="GO" id="GO:0005634">
    <property type="term" value="C:nucleus"/>
    <property type="evidence" value="ECO:0007669"/>
    <property type="project" value="UniProtKB-SubCell"/>
</dbReference>
<dbReference type="PROSITE" id="PS50039">
    <property type="entry name" value="FORK_HEAD_3"/>
    <property type="match status" value="1"/>
</dbReference>
<dbReference type="SMART" id="SM00339">
    <property type="entry name" value="FH"/>
    <property type="match status" value="1"/>
</dbReference>
<feature type="region of interest" description="Disordered" evidence="7">
    <location>
        <begin position="1"/>
        <end position="24"/>
    </location>
</feature>
<evidence type="ECO:0000256" key="2">
    <source>
        <dbReference type="ARBA" id="ARBA00023125"/>
    </source>
</evidence>
<keyword evidence="3" id="KW-0804">Transcription</keyword>
<keyword evidence="1" id="KW-0805">Transcription regulation</keyword>
<feature type="domain" description="Fork-head" evidence="8">
    <location>
        <begin position="41"/>
        <end position="131"/>
    </location>
</feature>
<evidence type="ECO:0000256" key="7">
    <source>
        <dbReference type="SAM" id="MobiDB-lite"/>
    </source>
</evidence>
<dbReference type="InterPro" id="IPR001766">
    <property type="entry name" value="Fork_head_dom"/>
</dbReference>
<comment type="subcellular location">
    <subcellularLocation>
        <location evidence="5">Nucleus</location>
    </subcellularLocation>
</comment>
<evidence type="ECO:0000256" key="6">
    <source>
        <dbReference type="SAM" id="Coils"/>
    </source>
</evidence>
<evidence type="ECO:0000313" key="10">
    <source>
        <dbReference type="Proteomes" id="UP000297245"/>
    </source>
</evidence>
<dbReference type="Gene3D" id="1.10.10.10">
    <property type="entry name" value="Winged helix-like DNA-binding domain superfamily/Winged helix DNA-binding domain"/>
    <property type="match status" value="1"/>
</dbReference>
<sequence>MSEENSVHDDAMHDAPPANNDHQIHPNCPDTLACLPDTDGRPQHTLPVILRCAILGSPKQRLTIREIYAAMEGKYAYYRTAGPTWKQSVRHHLSLNRLFERQPRPVTDPGFGSYWTVNLAAPPGTKRPRKRGRNKNKKDPPPSPQKRRGRPRKGTSPSPSVRIKMSPEVDELLPYDIDPHMPTTPSAPLSASTSLLAPSSAPTSATRISEDDMCESEEETTHTLERISSLGEFTPYPTISSRSTFQPETALLQTLVDLDNSPESTIDKLQAEIEELRRQSSDALQLSMRLSDQVAQAHAEANRAKAQLRTAESLLEEETCKRVEAEKMAGDEARLRLKAEEALKDLERRWSATQRAPS</sequence>
<evidence type="ECO:0000256" key="1">
    <source>
        <dbReference type="ARBA" id="ARBA00023015"/>
    </source>
</evidence>
<accession>A0A4S8MVW6</accession>
<feature type="DNA-binding region" description="Fork-head" evidence="5">
    <location>
        <begin position="41"/>
        <end position="131"/>
    </location>
</feature>
<dbReference type="OrthoDB" id="5954824at2759"/>
<evidence type="ECO:0000256" key="3">
    <source>
        <dbReference type="ARBA" id="ARBA00023163"/>
    </source>
</evidence>
<dbReference type="GO" id="GO:0000978">
    <property type="term" value="F:RNA polymerase II cis-regulatory region sequence-specific DNA binding"/>
    <property type="evidence" value="ECO:0007669"/>
    <property type="project" value="TreeGrafter"/>
</dbReference>
<feature type="compositionally biased region" description="Basic and acidic residues" evidence="7">
    <location>
        <begin position="1"/>
        <end position="13"/>
    </location>
</feature>
<dbReference type="InterPro" id="IPR036388">
    <property type="entry name" value="WH-like_DNA-bd_sf"/>
</dbReference>
<gene>
    <name evidence="9" type="ORF">K435DRAFT_772386</name>
</gene>
<protein>
    <recommendedName>
        <fullName evidence="8">Fork-head domain-containing protein</fullName>
    </recommendedName>
</protein>
<dbReference type="CDD" id="cd00059">
    <property type="entry name" value="FH_FOX"/>
    <property type="match status" value="1"/>
</dbReference>
<proteinExistence type="predicted"/>
<evidence type="ECO:0000313" key="9">
    <source>
        <dbReference type="EMBL" id="THV07450.1"/>
    </source>
</evidence>
<feature type="coiled-coil region" evidence="6">
    <location>
        <begin position="266"/>
        <end position="328"/>
    </location>
</feature>
<dbReference type="AlphaFoldDB" id="A0A4S8MVW6"/>
<dbReference type="PANTHER" id="PTHR46078">
    <property type="entry name" value="FORKHEAD BOX PROTEIN J2 FAMILY MEMBER"/>
    <property type="match status" value="1"/>
</dbReference>
<feature type="region of interest" description="Disordered" evidence="7">
    <location>
        <begin position="102"/>
        <end position="242"/>
    </location>
</feature>
<keyword evidence="10" id="KW-1185">Reference proteome</keyword>
<dbReference type="PANTHER" id="PTHR46078:SF2">
    <property type="entry name" value="FORK-HEAD DOMAIN-CONTAINING PROTEIN"/>
    <property type="match status" value="1"/>
</dbReference>